<evidence type="ECO:0000256" key="4">
    <source>
        <dbReference type="ARBA" id="ARBA00022840"/>
    </source>
</evidence>
<evidence type="ECO:0000256" key="1">
    <source>
        <dbReference type="ARBA" id="ARBA00022679"/>
    </source>
</evidence>
<organism evidence="9 10">
    <name type="scientific">Mycena sanguinolenta</name>
    <dbReference type="NCBI Taxonomy" id="230812"/>
    <lineage>
        <taxon>Eukaryota</taxon>
        <taxon>Fungi</taxon>
        <taxon>Dikarya</taxon>
        <taxon>Basidiomycota</taxon>
        <taxon>Agaricomycotina</taxon>
        <taxon>Agaricomycetes</taxon>
        <taxon>Agaricomycetidae</taxon>
        <taxon>Agaricales</taxon>
        <taxon>Marasmiineae</taxon>
        <taxon>Mycenaceae</taxon>
        <taxon>Mycena</taxon>
    </lineage>
</organism>
<comment type="similarity">
    <text evidence="6">Belongs to the protein kinase superfamily.</text>
</comment>
<proteinExistence type="inferred from homology"/>
<evidence type="ECO:0000256" key="7">
    <source>
        <dbReference type="SAM" id="MobiDB-lite"/>
    </source>
</evidence>
<dbReference type="PANTHER" id="PTHR48016">
    <property type="entry name" value="MAP KINASE KINASE KINASE SSK2-RELATED-RELATED"/>
    <property type="match status" value="1"/>
</dbReference>
<dbReference type="PANTHER" id="PTHR48016:SF48">
    <property type="entry name" value="SERINE_THREONINE-PROTEIN KINASE BCK1_SLK1_SSP31"/>
    <property type="match status" value="1"/>
</dbReference>
<comment type="caution">
    <text evidence="9">The sequence shown here is derived from an EMBL/GenBank/DDBJ whole genome shotgun (WGS) entry which is preliminary data.</text>
</comment>
<feature type="region of interest" description="Disordered" evidence="7">
    <location>
        <begin position="373"/>
        <end position="483"/>
    </location>
</feature>
<feature type="compositionally biased region" description="Low complexity" evidence="7">
    <location>
        <begin position="445"/>
        <end position="454"/>
    </location>
</feature>
<dbReference type="AlphaFoldDB" id="A0A8H7DGD3"/>
<dbReference type="PROSITE" id="PS50011">
    <property type="entry name" value="PROTEIN_KINASE_DOM"/>
    <property type="match status" value="1"/>
</dbReference>
<sequence>MCSDDTSWVGLPSAITDRDLVSTSSDVYVDVNSPKINPSSKTERTASRLQLQEGSSASTSNYPFKTSTDDVPYHGDAYHLPSTPTFKYILGKMIGKGSYARVYLALNANNGELMAVKRVETPQTVSDRADLQQLEMAEVLKFERKILEDLEHPNIVQYLGFEETPYTFNIFLEYVPGGTIGSCLQKHGKFDQDVTKWFTSQILAGLEYLHSTGILHRDLKGDNILVQTSGVCKISDFEISKENMQGQAFTAMKGTAYWMAPEVLIAHNGRGYDSKVDIWSVGCVVLEMWTGERPWAGEEFIPVLFKLYEKLPPPVPPGVLSGLSELAREFRAECFAADPRQRPTAAVLRNHPYLQRTPGWVFQLSDIERSTPRLPISRSKRLSSRNSSARPPSLDTGTLLPSPYTPRPARTPPNEPSSIVSITPPKPLQTELSVADVRAEERQTSSSSDSDSISGTMWKRPPVKLQKARAPPPSPSKGNKYTH</sequence>
<evidence type="ECO:0000256" key="5">
    <source>
        <dbReference type="PROSITE-ProRule" id="PRU10141"/>
    </source>
</evidence>
<evidence type="ECO:0000313" key="9">
    <source>
        <dbReference type="EMBL" id="KAF7374439.1"/>
    </source>
</evidence>
<feature type="compositionally biased region" description="Pro residues" evidence="7">
    <location>
        <begin position="403"/>
        <end position="415"/>
    </location>
</feature>
<dbReference type="PROSITE" id="PS00107">
    <property type="entry name" value="PROTEIN_KINASE_ATP"/>
    <property type="match status" value="1"/>
</dbReference>
<dbReference type="InterPro" id="IPR017441">
    <property type="entry name" value="Protein_kinase_ATP_BS"/>
</dbReference>
<gene>
    <name evidence="9" type="ORF">MSAN_00328000</name>
</gene>
<accession>A0A8H7DGD3</accession>
<name>A0A8H7DGD3_9AGAR</name>
<dbReference type="InterPro" id="IPR000719">
    <property type="entry name" value="Prot_kinase_dom"/>
</dbReference>
<keyword evidence="1" id="KW-0808">Transferase</keyword>
<dbReference type="Proteomes" id="UP000623467">
    <property type="component" value="Unassembled WGS sequence"/>
</dbReference>
<keyword evidence="3 9" id="KW-0418">Kinase</keyword>
<protein>
    <submittedName>
        <fullName evidence="9">MAP kinase kinase kinase mkh1</fullName>
    </submittedName>
</protein>
<evidence type="ECO:0000256" key="3">
    <source>
        <dbReference type="ARBA" id="ARBA00022777"/>
    </source>
</evidence>
<evidence type="ECO:0000259" key="8">
    <source>
        <dbReference type="PROSITE" id="PS50011"/>
    </source>
</evidence>
<dbReference type="OrthoDB" id="266718at2759"/>
<dbReference type="InterPro" id="IPR050538">
    <property type="entry name" value="MAP_kinase_kinase_kinase"/>
</dbReference>
<dbReference type="EMBL" id="JACAZH010000002">
    <property type="protein sequence ID" value="KAF7374439.1"/>
    <property type="molecule type" value="Genomic_DNA"/>
</dbReference>
<evidence type="ECO:0000256" key="6">
    <source>
        <dbReference type="RuleBase" id="RU000304"/>
    </source>
</evidence>
<dbReference type="GO" id="GO:0005524">
    <property type="term" value="F:ATP binding"/>
    <property type="evidence" value="ECO:0007669"/>
    <property type="project" value="UniProtKB-UniRule"/>
</dbReference>
<dbReference type="GO" id="GO:0004674">
    <property type="term" value="F:protein serine/threonine kinase activity"/>
    <property type="evidence" value="ECO:0007669"/>
    <property type="project" value="UniProtKB-KW"/>
</dbReference>
<evidence type="ECO:0000256" key="2">
    <source>
        <dbReference type="ARBA" id="ARBA00022741"/>
    </source>
</evidence>
<keyword evidence="10" id="KW-1185">Reference proteome</keyword>
<feature type="region of interest" description="Disordered" evidence="7">
    <location>
        <begin position="31"/>
        <end position="65"/>
    </location>
</feature>
<keyword evidence="2 5" id="KW-0547">Nucleotide-binding</keyword>
<reference evidence="9" key="1">
    <citation type="submission" date="2020-05" db="EMBL/GenBank/DDBJ databases">
        <title>Mycena genomes resolve the evolution of fungal bioluminescence.</title>
        <authorList>
            <person name="Tsai I.J."/>
        </authorList>
    </citation>
    <scope>NUCLEOTIDE SEQUENCE</scope>
    <source>
        <strain evidence="9">160909Yilan</strain>
    </source>
</reference>
<feature type="domain" description="Protein kinase" evidence="8">
    <location>
        <begin position="88"/>
        <end position="354"/>
    </location>
</feature>
<evidence type="ECO:0000313" key="10">
    <source>
        <dbReference type="Proteomes" id="UP000623467"/>
    </source>
</evidence>
<keyword evidence="4 5" id="KW-0067">ATP-binding</keyword>
<dbReference type="InterPro" id="IPR008271">
    <property type="entry name" value="Ser/Thr_kinase_AS"/>
</dbReference>
<dbReference type="Pfam" id="PF00069">
    <property type="entry name" value="Pkinase"/>
    <property type="match status" value="1"/>
</dbReference>
<dbReference type="SMART" id="SM00220">
    <property type="entry name" value="S_TKc"/>
    <property type="match status" value="1"/>
</dbReference>
<keyword evidence="6" id="KW-0723">Serine/threonine-protein kinase</keyword>
<dbReference type="GO" id="GO:0000165">
    <property type="term" value="P:MAPK cascade"/>
    <property type="evidence" value="ECO:0007669"/>
    <property type="project" value="UniProtKB-ARBA"/>
</dbReference>
<dbReference type="InterPro" id="IPR011009">
    <property type="entry name" value="Kinase-like_dom_sf"/>
</dbReference>
<dbReference type="Gene3D" id="1.10.510.10">
    <property type="entry name" value="Transferase(Phosphotransferase) domain 1"/>
    <property type="match status" value="1"/>
</dbReference>
<feature type="compositionally biased region" description="Polar residues" evidence="7">
    <location>
        <begin position="47"/>
        <end position="65"/>
    </location>
</feature>
<dbReference type="SUPFAM" id="SSF56112">
    <property type="entry name" value="Protein kinase-like (PK-like)"/>
    <property type="match status" value="1"/>
</dbReference>
<dbReference type="PROSITE" id="PS00108">
    <property type="entry name" value="PROTEIN_KINASE_ST"/>
    <property type="match status" value="1"/>
</dbReference>
<feature type="binding site" evidence="5">
    <location>
        <position position="117"/>
    </location>
    <ligand>
        <name>ATP</name>
        <dbReference type="ChEBI" id="CHEBI:30616"/>
    </ligand>
</feature>